<dbReference type="Gene3D" id="3.40.50.880">
    <property type="match status" value="1"/>
</dbReference>
<dbReference type="Proteomes" id="UP000281975">
    <property type="component" value="Unassembled WGS sequence"/>
</dbReference>
<dbReference type="InterPro" id="IPR002586">
    <property type="entry name" value="CobQ/CobB/MinD/ParA_Nub-bd_dom"/>
</dbReference>
<evidence type="ECO:0000259" key="8">
    <source>
        <dbReference type="Pfam" id="PF01656"/>
    </source>
</evidence>
<gene>
    <name evidence="7" type="primary">cobQ</name>
    <name evidence="10" type="ORF">C7446_1209</name>
</gene>
<evidence type="ECO:0000313" key="11">
    <source>
        <dbReference type="Proteomes" id="UP000281975"/>
    </source>
</evidence>
<proteinExistence type="inferred from homology"/>
<dbReference type="RefSeq" id="WP_121172193.1">
    <property type="nucleotide sequence ID" value="NZ_RBIN01000003.1"/>
</dbReference>
<dbReference type="PROSITE" id="PS51274">
    <property type="entry name" value="GATASE_COBBQ"/>
    <property type="match status" value="1"/>
</dbReference>
<dbReference type="GO" id="GO:0003824">
    <property type="term" value="F:catalytic activity"/>
    <property type="evidence" value="ECO:0007669"/>
    <property type="project" value="InterPro"/>
</dbReference>
<dbReference type="Pfam" id="PF01656">
    <property type="entry name" value="CbiA"/>
    <property type="match status" value="1"/>
</dbReference>
<dbReference type="PANTHER" id="PTHR21343:SF1">
    <property type="entry name" value="COBYRIC ACID SYNTHASE"/>
    <property type="match status" value="1"/>
</dbReference>
<dbReference type="NCBIfam" id="NF001989">
    <property type="entry name" value="PRK00784.1"/>
    <property type="match status" value="1"/>
</dbReference>
<dbReference type="InterPro" id="IPR033949">
    <property type="entry name" value="CobQ_GATase1"/>
</dbReference>
<dbReference type="Pfam" id="PF07685">
    <property type="entry name" value="GATase_3"/>
    <property type="match status" value="1"/>
</dbReference>
<dbReference type="InterPro" id="IPR011698">
    <property type="entry name" value="GATase_3"/>
</dbReference>
<evidence type="ECO:0000256" key="1">
    <source>
        <dbReference type="ARBA" id="ARBA00004953"/>
    </source>
</evidence>
<evidence type="ECO:0000256" key="4">
    <source>
        <dbReference type="ARBA" id="ARBA00022573"/>
    </source>
</evidence>
<dbReference type="InterPro" id="IPR004459">
    <property type="entry name" value="CobQ_synth"/>
</dbReference>
<name>A0A420WYM9_9GAMM</name>
<dbReference type="NCBIfam" id="TIGR00313">
    <property type="entry name" value="cobQ"/>
    <property type="match status" value="1"/>
</dbReference>
<evidence type="ECO:0000313" key="10">
    <source>
        <dbReference type="EMBL" id="RKR06270.1"/>
    </source>
</evidence>
<accession>A0A420WYM9</accession>
<evidence type="ECO:0000256" key="7">
    <source>
        <dbReference type="HAMAP-Rule" id="MF_00028"/>
    </source>
</evidence>
<comment type="caution">
    <text evidence="10">The sequence shown here is derived from an EMBL/GenBank/DDBJ whole genome shotgun (WGS) entry which is preliminary data.</text>
</comment>
<dbReference type="HAMAP" id="MF_00028">
    <property type="entry name" value="CobQ"/>
    <property type="match status" value="1"/>
</dbReference>
<feature type="domain" description="CobQ/CobB/MinD/ParA nucleotide binding" evidence="8">
    <location>
        <begin position="18"/>
        <end position="244"/>
    </location>
</feature>
<dbReference type="SUPFAM" id="SSF52317">
    <property type="entry name" value="Class I glutamine amidotransferase-like"/>
    <property type="match status" value="1"/>
</dbReference>
<dbReference type="UniPathway" id="UPA00148"/>
<dbReference type="GO" id="GO:0015420">
    <property type="term" value="F:ABC-type vitamin B12 transporter activity"/>
    <property type="evidence" value="ECO:0007669"/>
    <property type="project" value="UniProtKB-UniRule"/>
</dbReference>
<evidence type="ECO:0000256" key="5">
    <source>
        <dbReference type="ARBA" id="ARBA00022962"/>
    </source>
</evidence>
<organism evidence="10 11">
    <name type="scientific">Kushneria sinocarnis</name>
    <dbReference type="NCBI Taxonomy" id="595502"/>
    <lineage>
        <taxon>Bacteria</taxon>
        <taxon>Pseudomonadati</taxon>
        <taxon>Pseudomonadota</taxon>
        <taxon>Gammaproteobacteria</taxon>
        <taxon>Oceanospirillales</taxon>
        <taxon>Halomonadaceae</taxon>
        <taxon>Kushneria</taxon>
    </lineage>
</organism>
<dbReference type="OrthoDB" id="9808302at2"/>
<evidence type="ECO:0000256" key="6">
    <source>
        <dbReference type="ARBA" id="ARBA00025166"/>
    </source>
</evidence>
<dbReference type="SUPFAM" id="SSF52540">
    <property type="entry name" value="P-loop containing nucleoside triphosphate hydrolases"/>
    <property type="match status" value="1"/>
</dbReference>
<reference evidence="10 11" key="1">
    <citation type="submission" date="2018-10" db="EMBL/GenBank/DDBJ databases">
        <title>Genomic Encyclopedia of Type Strains, Phase IV (KMG-IV): sequencing the most valuable type-strain genomes for metagenomic binning, comparative biology and taxonomic classification.</title>
        <authorList>
            <person name="Goeker M."/>
        </authorList>
    </citation>
    <scope>NUCLEOTIDE SEQUENCE [LARGE SCALE GENOMIC DNA]</scope>
    <source>
        <strain evidence="10 11">DSM 23229</strain>
    </source>
</reference>
<comment type="function">
    <text evidence="6 7">Catalyzes amidations at positions B, D, E, and G on adenosylcobyrinic A,C-diamide. NH(2) groups are provided by glutamine, and one molecule of ATP is hydrogenolyzed for each amidation.</text>
</comment>
<sequence>MTSTYGTPRHRFRADRTLMIQGTTSDAGKSALATALCRLLARRGHRVAPFKPQNMALNSAVTIDGGEIGRAQAVQAMAAGIEARVDFNPILLKPTSDQGSQVIVGGQAIGTMRAAEYYRHKPALLDEVIAAHDRLSDEFDHVIVEGAGSAAEINLRAHDLANMGFAEAIDCPVILIADIDRGGVFAHLVGTLAVLPETERERIVGFVINRFRGDPALLRSGLEWLEHETGRPVLGVLPWLENLHVEAEDSLSRAEDSHHESARLKVVVPLLPRLSNHTDFDALRLHPDISLKFCHTPEPGDLIILPGSKHVRADLDWLRARGWETAISRHLRYGGRVMGICGGYQMLGHRIIDPDGVEGEAGESDGLGWLDLTTTLKADKQLRRVTGHCLLGGAPGTPLTGYEIHVGESRGTGLRDDIFLLEDGRRDGALSADGRILGTYLHGIFDRRETLECLLEWAGLKQPQPFDYDAFRLAEIDRLADAVEESLDIGQLIPGARPPQRP</sequence>
<protein>
    <recommendedName>
        <fullName evidence="3 7">Cobyric acid synthase</fullName>
    </recommendedName>
</protein>
<comment type="similarity">
    <text evidence="2 7">Belongs to the CobB/CobQ family. CobQ subfamily.</text>
</comment>
<dbReference type="InterPro" id="IPR029062">
    <property type="entry name" value="Class_I_gatase-like"/>
</dbReference>
<dbReference type="AlphaFoldDB" id="A0A420WYM9"/>
<dbReference type="CDD" id="cd01750">
    <property type="entry name" value="GATase1_CobQ"/>
    <property type="match status" value="1"/>
</dbReference>
<dbReference type="GO" id="GO:0009236">
    <property type="term" value="P:cobalamin biosynthetic process"/>
    <property type="evidence" value="ECO:0007669"/>
    <property type="project" value="UniProtKB-UniRule"/>
</dbReference>
<keyword evidence="4 7" id="KW-0169">Cobalamin biosynthesis</keyword>
<dbReference type="EMBL" id="RBIN01000003">
    <property type="protein sequence ID" value="RKR06270.1"/>
    <property type="molecule type" value="Genomic_DNA"/>
</dbReference>
<keyword evidence="11" id="KW-1185">Reference proteome</keyword>
<dbReference type="InterPro" id="IPR047045">
    <property type="entry name" value="CobQ_N"/>
</dbReference>
<feature type="active site" description="Nucleophile" evidence="7">
    <location>
        <position position="341"/>
    </location>
</feature>
<evidence type="ECO:0000256" key="3">
    <source>
        <dbReference type="ARBA" id="ARBA00019833"/>
    </source>
</evidence>
<dbReference type="Gene3D" id="3.40.50.300">
    <property type="entry name" value="P-loop containing nucleotide triphosphate hydrolases"/>
    <property type="match status" value="1"/>
</dbReference>
<dbReference type="CDD" id="cd05389">
    <property type="entry name" value="CobQ_N"/>
    <property type="match status" value="1"/>
</dbReference>
<dbReference type="InterPro" id="IPR027417">
    <property type="entry name" value="P-loop_NTPase"/>
</dbReference>
<evidence type="ECO:0000259" key="9">
    <source>
        <dbReference type="Pfam" id="PF07685"/>
    </source>
</evidence>
<evidence type="ECO:0000256" key="2">
    <source>
        <dbReference type="ARBA" id="ARBA00006205"/>
    </source>
</evidence>
<feature type="active site" evidence="7">
    <location>
        <position position="442"/>
    </location>
</feature>
<keyword evidence="5 7" id="KW-0315">Glutamine amidotransferase</keyword>
<dbReference type="PANTHER" id="PTHR21343">
    <property type="entry name" value="DETHIOBIOTIN SYNTHETASE"/>
    <property type="match status" value="1"/>
</dbReference>
<comment type="pathway">
    <text evidence="1 7">Cofactor biosynthesis; adenosylcobalamin biosynthesis.</text>
</comment>
<feature type="domain" description="CobB/CobQ-like glutamine amidotransferase" evidence="9">
    <location>
        <begin position="265"/>
        <end position="449"/>
    </location>
</feature>